<name>A0A9P5HGZ3_9HYPO</name>
<keyword evidence="4" id="KW-1185">Reference proteome</keyword>
<dbReference type="InterPro" id="IPR013785">
    <property type="entry name" value="Aldolase_TIM"/>
</dbReference>
<dbReference type="PANTHER" id="PTHR22893:SF91">
    <property type="entry name" value="NADPH DEHYDROGENASE 2-RELATED"/>
    <property type="match status" value="1"/>
</dbReference>
<dbReference type="EMBL" id="JAANBB010000003">
    <property type="protein sequence ID" value="KAF7557817.1"/>
    <property type="molecule type" value="Genomic_DNA"/>
</dbReference>
<dbReference type="InterPro" id="IPR001155">
    <property type="entry name" value="OxRdtase_FMN_N"/>
</dbReference>
<accession>A0A9P5HGZ3</accession>
<evidence type="ECO:0000256" key="1">
    <source>
        <dbReference type="ARBA" id="ARBA00022630"/>
    </source>
</evidence>
<dbReference type="SUPFAM" id="SSF51395">
    <property type="entry name" value="FMN-linked oxidoreductases"/>
    <property type="match status" value="1"/>
</dbReference>
<dbReference type="Gene3D" id="3.20.20.70">
    <property type="entry name" value="Aldolase class I"/>
    <property type="match status" value="1"/>
</dbReference>
<protein>
    <recommendedName>
        <fullName evidence="2">NADH:flavin oxidoreductase/NADH oxidase N-terminal domain-containing protein</fullName>
    </recommendedName>
</protein>
<evidence type="ECO:0000259" key="2">
    <source>
        <dbReference type="Pfam" id="PF00724"/>
    </source>
</evidence>
<sequence>MAQSRLLQPVKIGNLNLNHRMGLCPLTRYRASDDHVPLDMMVHYYTQRSSVPGTLLISEGTFISAEDGGYANAPGIYNQEQIDKWREITDAVHAKGCYIFCQLWALGRAADVEVTKREGTTIVSSDANAIDPNSAPPERLNEVQIQGRIQNYATAASNAISAGFDGVELHGANGYLIDQFIQDRCNKRTDLYGGSIENRSRFVVEVARAVCEAIGPERTGIRFSPWSTFNGMRMDDPVPQFSDVIRRLSQLKLAYLHLVESRIAGAADVEASDKLAFAYDLWDNPILVAGGLKPATAQKLLDDEYPEKDIVAMFGRYFLSTPDLPFRIMEGLELNQYNRETFYTPMSAVGYTDYPFCKEYAAKN</sequence>
<dbReference type="GO" id="GO:0010181">
    <property type="term" value="F:FMN binding"/>
    <property type="evidence" value="ECO:0007669"/>
    <property type="project" value="InterPro"/>
</dbReference>
<comment type="caution">
    <text evidence="3">The sequence shown here is derived from an EMBL/GenBank/DDBJ whole genome shotgun (WGS) entry which is preliminary data.</text>
</comment>
<dbReference type="CDD" id="cd02933">
    <property type="entry name" value="OYE_like_FMN"/>
    <property type="match status" value="1"/>
</dbReference>
<dbReference type="InterPro" id="IPR045247">
    <property type="entry name" value="Oye-like"/>
</dbReference>
<dbReference type="PANTHER" id="PTHR22893">
    <property type="entry name" value="NADH OXIDOREDUCTASE-RELATED"/>
    <property type="match status" value="1"/>
</dbReference>
<keyword evidence="1" id="KW-0285">Flavoprotein</keyword>
<dbReference type="GO" id="GO:0003959">
    <property type="term" value="F:NADPH dehydrogenase activity"/>
    <property type="evidence" value="ECO:0007669"/>
    <property type="project" value="TreeGrafter"/>
</dbReference>
<gene>
    <name evidence="3" type="ORF">G7Z17_g486</name>
</gene>
<organism evidence="3 4">
    <name type="scientific">Cylindrodendrum hubeiense</name>
    <dbReference type="NCBI Taxonomy" id="595255"/>
    <lineage>
        <taxon>Eukaryota</taxon>
        <taxon>Fungi</taxon>
        <taxon>Dikarya</taxon>
        <taxon>Ascomycota</taxon>
        <taxon>Pezizomycotina</taxon>
        <taxon>Sordariomycetes</taxon>
        <taxon>Hypocreomycetidae</taxon>
        <taxon>Hypocreales</taxon>
        <taxon>Nectriaceae</taxon>
        <taxon>Cylindrodendrum</taxon>
    </lineage>
</organism>
<evidence type="ECO:0000313" key="3">
    <source>
        <dbReference type="EMBL" id="KAF7557817.1"/>
    </source>
</evidence>
<feature type="domain" description="NADH:flavin oxidoreductase/NADH oxidase N-terminal" evidence="2">
    <location>
        <begin position="6"/>
        <end position="335"/>
    </location>
</feature>
<dbReference type="Pfam" id="PF00724">
    <property type="entry name" value="Oxidored_FMN"/>
    <property type="match status" value="1"/>
</dbReference>
<dbReference type="Proteomes" id="UP000722485">
    <property type="component" value="Unassembled WGS sequence"/>
</dbReference>
<reference evidence="3" key="1">
    <citation type="submission" date="2020-03" db="EMBL/GenBank/DDBJ databases">
        <title>Draft Genome Sequence of Cylindrodendrum hubeiense.</title>
        <authorList>
            <person name="Buettner E."/>
            <person name="Kellner H."/>
        </authorList>
    </citation>
    <scope>NUCLEOTIDE SEQUENCE</scope>
    <source>
        <strain evidence="3">IHI 201604</strain>
    </source>
</reference>
<evidence type="ECO:0000313" key="4">
    <source>
        <dbReference type="Proteomes" id="UP000722485"/>
    </source>
</evidence>
<proteinExistence type="predicted"/>
<dbReference type="OrthoDB" id="276546at2759"/>
<dbReference type="AlphaFoldDB" id="A0A9P5HGZ3"/>
<dbReference type="FunFam" id="3.20.20.70:FF:000138">
    <property type="entry name" value="NADPH dehydrogenase 1"/>
    <property type="match status" value="1"/>
</dbReference>